<evidence type="ECO:0000256" key="1">
    <source>
        <dbReference type="SAM" id="MobiDB-lite"/>
    </source>
</evidence>
<dbReference type="Proteomes" id="UP001597119">
    <property type="component" value="Unassembled WGS sequence"/>
</dbReference>
<accession>A0ABD6CCH6</accession>
<protein>
    <submittedName>
        <fullName evidence="2">Uncharacterized protein</fullName>
    </submittedName>
</protein>
<evidence type="ECO:0000313" key="2">
    <source>
        <dbReference type="EMBL" id="MFD1587647.1"/>
    </source>
</evidence>
<organism evidence="2 3">
    <name type="scientific">Halorientalis brevis</name>
    <dbReference type="NCBI Taxonomy" id="1126241"/>
    <lineage>
        <taxon>Archaea</taxon>
        <taxon>Methanobacteriati</taxon>
        <taxon>Methanobacteriota</taxon>
        <taxon>Stenosarchaea group</taxon>
        <taxon>Halobacteria</taxon>
        <taxon>Halobacteriales</taxon>
        <taxon>Haloarculaceae</taxon>
        <taxon>Halorientalis</taxon>
    </lineage>
</organism>
<name>A0ABD6CCH6_9EURY</name>
<dbReference type="EMBL" id="JBHUDJ010000004">
    <property type="protein sequence ID" value="MFD1587647.1"/>
    <property type="molecule type" value="Genomic_DNA"/>
</dbReference>
<feature type="region of interest" description="Disordered" evidence="1">
    <location>
        <begin position="353"/>
        <end position="390"/>
    </location>
</feature>
<comment type="caution">
    <text evidence="2">The sequence shown here is derived from an EMBL/GenBank/DDBJ whole genome shotgun (WGS) entry which is preliminary data.</text>
</comment>
<dbReference type="PROSITE" id="PS51257">
    <property type="entry name" value="PROKAR_LIPOPROTEIN"/>
    <property type="match status" value="1"/>
</dbReference>
<dbReference type="AlphaFoldDB" id="A0ABD6CCH6"/>
<evidence type="ECO:0000313" key="3">
    <source>
        <dbReference type="Proteomes" id="UP001597119"/>
    </source>
</evidence>
<feature type="compositionally biased region" description="Low complexity" evidence="1">
    <location>
        <begin position="370"/>
        <end position="390"/>
    </location>
</feature>
<keyword evidence="3" id="KW-1185">Reference proteome</keyword>
<feature type="compositionally biased region" description="Low complexity" evidence="1">
    <location>
        <begin position="353"/>
        <end position="362"/>
    </location>
</feature>
<gene>
    <name evidence="2" type="ORF">ACFR9U_11680</name>
</gene>
<proteinExistence type="predicted"/>
<reference evidence="2 3" key="1">
    <citation type="journal article" date="2019" name="Int. J. Syst. Evol. Microbiol.">
        <title>The Global Catalogue of Microorganisms (GCM) 10K type strain sequencing project: providing services to taxonomists for standard genome sequencing and annotation.</title>
        <authorList>
            <consortium name="The Broad Institute Genomics Platform"/>
            <consortium name="The Broad Institute Genome Sequencing Center for Infectious Disease"/>
            <person name="Wu L."/>
            <person name="Ma J."/>
        </authorList>
    </citation>
    <scope>NUCLEOTIDE SEQUENCE [LARGE SCALE GENOMIC DNA]</scope>
    <source>
        <strain evidence="2 3">CGMCC 1.12125</strain>
    </source>
</reference>
<dbReference type="RefSeq" id="WP_379814358.1">
    <property type="nucleotide sequence ID" value="NZ_JBHUDJ010000004.1"/>
</dbReference>
<sequence>MTRRALVLVALAAVVLAGCLGGPGTETTTEPTDGNETATVSSEQIPGVSEGSLANATALAAANEASLSETGGAVRVRQGSASGEASVQLVVGADLATYKLTSSRTAGTEAVDVEIWSNETTRVMRMESNGDYNYRTAERRDDRLAVLQSVEEFLAAGNFTVANESTGDGTVVLTADEFASATEDHGPLAADSSFTGRLVVGESGLIHNLSVAAADDRGAGSYNYELLRTGVDRAAKPDWFDDVPASATLQPQLRVDVENSSYLAVRNDGGDRVPSNTTISVTSNNTTATAVLDASLDAGDTQYVYVDATTGALRVTADRPAAETVDPVTSPISVGITTDDGASLYSGSMAWSSESVSAPASGGSSGSSGGSTSASSGSASGSGSSSSGSA</sequence>